<dbReference type="Pfam" id="PF02867">
    <property type="entry name" value="Ribonuc_red_lgC"/>
    <property type="match status" value="2"/>
</dbReference>
<dbReference type="PRINTS" id="PR01183">
    <property type="entry name" value="RIBORDTASEM1"/>
</dbReference>
<evidence type="ECO:0000256" key="8">
    <source>
        <dbReference type="ARBA" id="ARBA00023002"/>
    </source>
</evidence>
<protein>
    <recommendedName>
        <fullName evidence="4">Vitamin B12-dependent ribonucleotide reductase</fullName>
        <ecNumber evidence="3">1.17.4.1</ecNumber>
    </recommendedName>
    <alternativeName>
        <fullName evidence="11">Ribonucleoside-diphosphate reductase NrdJ</fullName>
    </alternativeName>
</protein>
<keyword evidence="6" id="KW-0237">DNA synthesis</keyword>
<dbReference type="EMBL" id="FO203522">
    <property type="protein sequence ID" value="CCO23655.1"/>
    <property type="molecule type" value="Genomic_DNA"/>
</dbReference>
<keyword evidence="9" id="KW-0170">Cobalt</keyword>
<comment type="catalytic activity">
    <reaction evidence="12">
        <text>a 2'-deoxyribonucleoside 5'-diphosphate + [thioredoxin]-disulfide + H2O = a ribonucleoside 5'-diphosphate + [thioredoxin]-dithiol</text>
        <dbReference type="Rhea" id="RHEA:23252"/>
        <dbReference type="Rhea" id="RHEA-COMP:10698"/>
        <dbReference type="Rhea" id="RHEA-COMP:10700"/>
        <dbReference type="ChEBI" id="CHEBI:15377"/>
        <dbReference type="ChEBI" id="CHEBI:29950"/>
        <dbReference type="ChEBI" id="CHEBI:50058"/>
        <dbReference type="ChEBI" id="CHEBI:57930"/>
        <dbReference type="ChEBI" id="CHEBI:73316"/>
        <dbReference type="EC" id="1.17.4.1"/>
    </reaction>
</comment>
<dbReference type="InterPro" id="IPR050862">
    <property type="entry name" value="RdRp_reductase_class-2"/>
</dbReference>
<keyword evidence="16" id="KW-1185">Reference proteome</keyword>
<keyword evidence="5" id="KW-0846">Cobalamin</keyword>
<dbReference type="InterPro" id="IPR000788">
    <property type="entry name" value="RNR_lg_C"/>
</dbReference>
<dbReference type="GO" id="GO:0071897">
    <property type="term" value="P:DNA biosynthetic process"/>
    <property type="evidence" value="ECO:0007669"/>
    <property type="project" value="UniProtKB-KW"/>
</dbReference>
<evidence type="ECO:0000256" key="9">
    <source>
        <dbReference type="ARBA" id="ARBA00023285"/>
    </source>
</evidence>
<dbReference type="PANTHER" id="PTHR43371:SF1">
    <property type="entry name" value="RIBONUCLEOSIDE-DIPHOSPHATE REDUCTASE"/>
    <property type="match status" value="1"/>
</dbReference>
<feature type="domain" description="Ribonucleotide reductase large subunit C-terminal" evidence="13">
    <location>
        <begin position="99"/>
        <end position="250"/>
    </location>
</feature>
<dbReference type="OrthoDB" id="9762933at2"/>
<dbReference type="PATRIC" id="fig|1121451.3.peg.1623"/>
<dbReference type="GO" id="GO:0031419">
    <property type="term" value="F:cobalamin binding"/>
    <property type="evidence" value="ECO:0007669"/>
    <property type="project" value="UniProtKB-KW"/>
</dbReference>
<evidence type="ECO:0000256" key="3">
    <source>
        <dbReference type="ARBA" id="ARBA00012274"/>
    </source>
</evidence>
<comment type="function">
    <text evidence="10">Catalyzes the reduction of ribonucleotides to deoxyribonucleotides. May function to provide a pool of deoxyribonucleotide precursors for DNA repair during oxygen limitation and/or for immediate growth after restoration of oxygen.</text>
</comment>
<dbReference type="Gene3D" id="3.20.70.20">
    <property type="match status" value="1"/>
</dbReference>
<dbReference type="HOGENOM" id="CLU_000404_2_2_7"/>
<dbReference type="SUPFAM" id="SSF51998">
    <property type="entry name" value="PFL-like glycyl radical enzymes"/>
    <property type="match status" value="1"/>
</dbReference>
<evidence type="ECO:0000313" key="16">
    <source>
        <dbReference type="Proteomes" id="UP000010808"/>
    </source>
</evidence>
<comment type="similarity">
    <text evidence="2">Belongs to the ribonucleoside diphosphate reductase class-2 family.</text>
</comment>
<evidence type="ECO:0000256" key="2">
    <source>
        <dbReference type="ARBA" id="ARBA00007405"/>
    </source>
</evidence>
<dbReference type="eggNOG" id="COG0209">
    <property type="taxonomic scope" value="Bacteria"/>
</dbReference>
<evidence type="ECO:0000256" key="6">
    <source>
        <dbReference type="ARBA" id="ARBA00022634"/>
    </source>
</evidence>
<evidence type="ECO:0000256" key="4">
    <source>
        <dbReference type="ARBA" id="ARBA00014409"/>
    </source>
</evidence>
<accession>L0RBU1</accession>
<evidence type="ECO:0000256" key="11">
    <source>
        <dbReference type="ARBA" id="ARBA00033050"/>
    </source>
</evidence>
<evidence type="ECO:0000256" key="10">
    <source>
        <dbReference type="ARBA" id="ARBA00025437"/>
    </source>
</evidence>
<evidence type="ECO:0000256" key="12">
    <source>
        <dbReference type="ARBA" id="ARBA00047754"/>
    </source>
</evidence>
<evidence type="ECO:0000256" key="5">
    <source>
        <dbReference type="ARBA" id="ARBA00022628"/>
    </source>
</evidence>
<comment type="cofactor">
    <cofactor evidence="1">
        <name>adenosylcob(III)alamin</name>
        <dbReference type="ChEBI" id="CHEBI:18408"/>
    </cofactor>
</comment>
<dbReference type="GO" id="GO:0000166">
    <property type="term" value="F:nucleotide binding"/>
    <property type="evidence" value="ECO:0007669"/>
    <property type="project" value="UniProtKB-KW"/>
</dbReference>
<evidence type="ECO:0000256" key="7">
    <source>
        <dbReference type="ARBA" id="ARBA00022741"/>
    </source>
</evidence>
<dbReference type="AlphaFoldDB" id="L0RBU1"/>
<sequence>MTEHAVITRESAKMALEEHIRFQETVSSKKYQIRDRNGSLQEHSFNDVKNRLCREFLKQSRFENQENEQVCEMIQSGRFIPAGSILSGLGNEHSKCSLSNCYLAKIESDSLEGIFEAQKKLARTYSYRGGSGIDITILRPSGDPVNNAAVTSSGAVSFMPLFSELTNTIGQNGRRGALMISLDIRHPETRRFIWCKSKPEQVFGVDSLTGKTQDVFGANISLKITDEFMQAVEENKDWTFVFPDRSKVTGKICDASTLQLLPDVYNALEPQIGDRLESDILYKVTALDPKKYLIKVQPDLPVDGEEAALAEDTLTFTISRRRSETSDIFDTVNSVYNGIWDGDYSRWQELGLPLKTYETVNARDLLEEISTSAWQSGDPGILYQDKTQQNTPGTFIDPLRLKPMSTNPCGEQGLGYWNNCLLGAMVLFRYVVNPFTKEARFDMDLFRDDLVRTMAFMDTMSDLNQNKHPLQKHRDADRYGKRIGIEFTGLGDMLAMLGMRYGSEESIAFIREVLHDKAITEISISADIAERFGVVEALKDPEARKRFLECPYIVNLGLPKQLQKKIMKTGLRHTAFNTVGPSGSISIMSDNCTSGIEPAFLFSYTRETRLEAGKVFEFIHMPPLKWMLETNQEELFGKYTASQLKEKLNYVQADELDYMDRIRLQAAIQEYTDSSISSTINLAEDTPKETIFQIYLEAWKHNLKGVTVFRNGCKKGVLSKKEETKEADPSMLGQNPTLVERELGDIERAERHRVMWKGSKMYIIVSLDDAGSPIEIFVKLPKEAGLTGNGLYNEQVFQEKYSLWETITRLISMLLRVGMPIDRILTQLDRSSYNIIDASAIISRILRQYISLDMDDQTIVSKGLGDTCPECGKNAYVPESGCKICKACGYTTCG</sequence>
<reference evidence="15 16" key="1">
    <citation type="submission" date="2012-10" db="EMBL/GenBank/DDBJ databases">
        <authorList>
            <person name="Genoscope - CEA"/>
        </authorList>
    </citation>
    <scope>NUCLEOTIDE SEQUENCE [LARGE SCALE GENOMIC DNA]</scope>
    <source>
        <strain evidence="16">AM13 / DSM 14728</strain>
    </source>
</reference>
<dbReference type="GO" id="GO:0004748">
    <property type="term" value="F:ribonucleoside-diphosphate reductase activity, thioredoxin disulfide as acceptor"/>
    <property type="evidence" value="ECO:0007669"/>
    <property type="project" value="UniProtKB-EC"/>
</dbReference>
<organism evidence="15 16">
    <name type="scientific">Maridesulfovibrio hydrothermalis AM13 = DSM 14728</name>
    <dbReference type="NCBI Taxonomy" id="1121451"/>
    <lineage>
        <taxon>Bacteria</taxon>
        <taxon>Pseudomonadati</taxon>
        <taxon>Thermodesulfobacteriota</taxon>
        <taxon>Desulfovibrionia</taxon>
        <taxon>Desulfovibrionales</taxon>
        <taxon>Desulfovibrionaceae</taxon>
        <taxon>Maridesulfovibrio</taxon>
    </lineage>
</organism>
<evidence type="ECO:0000259" key="13">
    <source>
        <dbReference type="Pfam" id="PF02867"/>
    </source>
</evidence>
<dbReference type="EC" id="1.17.4.1" evidence="3"/>
<feature type="domain" description="TSCPD" evidence="14">
    <location>
        <begin position="750"/>
        <end position="849"/>
    </location>
</feature>
<keyword evidence="8 15" id="KW-0560">Oxidoreductase</keyword>
<dbReference type="KEGG" id="dhy:DESAM_21378"/>
<dbReference type="Proteomes" id="UP000010808">
    <property type="component" value="Chromosome"/>
</dbReference>
<dbReference type="Pfam" id="PF12637">
    <property type="entry name" value="TSCPD"/>
    <property type="match status" value="1"/>
</dbReference>
<evidence type="ECO:0000313" key="15">
    <source>
        <dbReference type="EMBL" id="CCO23655.1"/>
    </source>
</evidence>
<feature type="domain" description="Ribonucleotide reductase large subunit C-terminal" evidence="13">
    <location>
        <begin position="340"/>
        <end position="708"/>
    </location>
</feature>
<evidence type="ECO:0000259" key="14">
    <source>
        <dbReference type="Pfam" id="PF12637"/>
    </source>
</evidence>
<dbReference type="STRING" id="1121451.DESAM_21378"/>
<proteinExistence type="inferred from homology"/>
<dbReference type="RefSeq" id="WP_015336258.1">
    <property type="nucleotide sequence ID" value="NC_020055.1"/>
</dbReference>
<dbReference type="InterPro" id="IPR024434">
    <property type="entry name" value="TSCPD_dom"/>
</dbReference>
<gene>
    <name evidence="15" type="ORF">DESAM_21378</name>
</gene>
<keyword evidence="7" id="KW-0547">Nucleotide-binding</keyword>
<dbReference type="PANTHER" id="PTHR43371">
    <property type="entry name" value="VITAMIN B12-DEPENDENT RIBONUCLEOTIDE REDUCTASE"/>
    <property type="match status" value="1"/>
</dbReference>
<evidence type="ECO:0000256" key="1">
    <source>
        <dbReference type="ARBA" id="ARBA00001922"/>
    </source>
</evidence>
<name>L0RBU1_9BACT</name>